<comment type="caution">
    <text evidence="1">The sequence shown here is derived from an EMBL/GenBank/DDBJ whole genome shotgun (WGS) entry which is preliminary data.</text>
</comment>
<gene>
    <name evidence="1" type="ORF">RM531_10855</name>
</gene>
<proteinExistence type="predicted"/>
<organism evidence="1 2">
    <name type="scientific">Spectribacter acetivorans</name>
    <dbReference type="NCBI Taxonomy" id="3075603"/>
    <lineage>
        <taxon>Bacteria</taxon>
        <taxon>Pseudomonadati</taxon>
        <taxon>Pseudomonadota</taxon>
        <taxon>Gammaproteobacteria</taxon>
        <taxon>Salinisphaerales</taxon>
        <taxon>Salinisphaeraceae</taxon>
        <taxon>Spectribacter</taxon>
    </lineage>
</organism>
<dbReference type="EMBL" id="JAVRHY010000009">
    <property type="protein sequence ID" value="MDT0618975.1"/>
    <property type="molecule type" value="Genomic_DNA"/>
</dbReference>
<evidence type="ECO:0000313" key="1">
    <source>
        <dbReference type="EMBL" id="MDT0618975.1"/>
    </source>
</evidence>
<name>A0ABU3BA61_9GAMM</name>
<reference evidence="1 2" key="1">
    <citation type="submission" date="2023-09" db="EMBL/GenBank/DDBJ databases">
        <authorList>
            <person name="Rey-Velasco X."/>
        </authorList>
    </citation>
    <scope>NUCLEOTIDE SEQUENCE [LARGE SCALE GENOMIC DNA]</scope>
    <source>
        <strain evidence="1 2">P385</strain>
    </source>
</reference>
<sequence>MGAQAEAPSDAELTEAVESQLRASAEQQIEYFRKTDKDALRLARDMGTLADPDTIEVSDLKIQKMAETEEGGYDADAMFNLRMGENRSRMAARVEVTEEKGNWKVLKMRAY</sequence>
<protein>
    <recommendedName>
        <fullName evidence="3">DUF4878 domain-containing protein</fullName>
    </recommendedName>
</protein>
<dbReference type="RefSeq" id="WP_311659258.1">
    <property type="nucleotide sequence ID" value="NZ_JAVRHY010000009.1"/>
</dbReference>
<keyword evidence="2" id="KW-1185">Reference proteome</keyword>
<evidence type="ECO:0008006" key="3">
    <source>
        <dbReference type="Google" id="ProtNLM"/>
    </source>
</evidence>
<evidence type="ECO:0000313" key="2">
    <source>
        <dbReference type="Proteomes" id="UP001259982"/>
    </source>
</evidence>
<accession>A0ABU3BA61</accession>
<dbReference type="Proteomes" id="UP001259982">
    <property type="component" value="Unassembled WGS sequence"/>
</dbReference>